<gene>
    <name evidence="2" type="ORF">OSIN01602_LOCUS386</name>
</gene>
<evidence type="ECO:0000256" key="1">
    <source>
        <dbReference type="SAM" id="MobiDB-lite"/>
    </source>
</evidence>
<name>A0A7S1YU48_TRICV</name>
<feature type="compositionally biased region" description="Basic and acidic residues" evidence="1">
    <location>
        <begin position="44"/>
        <end position="59"/>
    </location>
</feature>
<feature type="compositionally biased region" description="Basic residues" evidence="1">
    <location>
        <begin position="81"/>
        <end position="95"/>
    </location>
</feature>
<sequence>MTTSRYSVAADWLQHITGTSSPEAPEANSAQNEMLRDAYSMSDLEARAKAQNERAEASKKNAPVVKGVGPVHSYQQPKPKFISHKTPKSQQKKASSKSNRLGDNLHYA</sequence>
<dbReference type="AlphaFoldDB" id="A0A7S1YU48"/>
<accession>A0A7S1YU48</accession>
<protein>
    <submittedName>
        <fullName evidence="2">Uncharacterized protein</fullName>
    </submittedName>
</protein>
<feature type="compositionally biased region" description="Polar residues" evidence="1">
    <location>
        <begin position="16"/>
        <end position="32"/>
    </location>
</feature>
<organism evidence="2">
    <name type="scientific">Trieres chinensis</name>
    <name type="common">Marine centric diatom</name>
    <name type="synonym">Odontella sinensis</name>
    <dbReference type="NCBI Taxonomy" id="1514140"/>
    <lineage>
        <taxon>Eukaryota</taxon>
        <taxon>Sar</taxon>
        <taxon>Stramenopiles</taxon>
        <taxon>Ochrophyta</taxon>
        <taxon>Bacillariophyta</taxon>
        <taxon>Mediophyceae</taxon>
        <taxon>Biddulphiophycidae</taxon>
        <taxon>Eupodiscales</taxon>
        <taxon>Parodontellaceae</taxon>
        <taxon>Trieres</taxon>
    </lineage>
</organism>
<reference evidence="2" key="1">
    <citation type="submission" date="2021-01" db="EMBL/GenBank/DDBJ databases">
        <authorList>
            <person name="Corre E."/>
            <person name="Pelletier E."/>
            <person name="Niang G."/>
            <person name="Scheremetjew M."/>
            <person name="Finn R."/>
            <person name="Kale V."/>
            <person name="Holt S."/>
            <person name="Cochrane G."/>
            <person name="Meng A."/>
            <person name="Brown T."/>
            <person name="Cohen L."/>
        </authorList>
    </citation>
    <scope>NUCLEOTIDE SEQUENCE</scope>
    <source>
        <strain evidence="2">Grunow 1884</strain>
    </source>
</reference>
<evidence type="ECO:0000313" key="2">
    <source>
        <dbReference type="EMBL" id="CAD9319285.1"/>
    </source>
</evidence>
<dbReference type="EMBL" id="HBGO01000728">
    <property type="protein sequence ID" value="CAD9319285.1"/>
    <property type="molecule type" value="Transcribed_RNA"/>
</dbReference>
<proteinExistence type="predicted"/>
<feature type="region of interest" description="Disordered" evidence="1">
    <location>
        <begin position="15"/>
        <end position="108"/>
    </location>
</feature>